<dbReference type="RefSeq" id="WP_158266890.1">
    <property type="nucleotide sequence ID" value="NZ_PVZS01000096.1"/>
</dbReference>
<evidence type="ECO:0000259" key="4">
    <source>
        <dbReference type="Pfam" id="PF07731"/>
    </source>
</evidence>
<feature type="non-terminal residue" evidence="5">
    <location>
        <position position="1"/>
    </location>
</feature>
<comment type="caution">
    <text evidence="5">The sequence shown here is derived from an EMBL/GenBank/DDBJ whole genome shotgun (WGS) entry which is preliminary data.</text>
</comment>
<protein>
    <submittedName>
        <fullName evidence="5">Copper oxidase</fullName>
    </submittedName>
</protein>
<evidence type="ECO:0000256" key="1">
    <source>
        <dbReference type="ARBA" id="ARBA00022723"/>
    </source>
</evidence>
<evidence type="ECO:0000256" key="2">
    <source>
        <dbReference type="ARBA" id="ARBA00023002"/>
    </source>
</evidence>
<reference evidence="6" key="1">
    <citation type="submission" date="2018-03" db="EMBL/GenBank/DDBJ databases">
        <authorList>
            <person name="Sun L."/>
            <person name="Liu H."/>
            <person name="Chen W."/>
            <person name="Huang K."/>
            <person name="Liu W."/>
            <person name="Gao X."/>
        </authorList>
    </citation>
    <scope>NUCLEOTIDE SEQUENCE [LARGE SCALE GENOMIC DNA]</scope>
    <source>
        <strain evidence="6">SH9</strain>
    </source>
</reference>
<dbReference type="EMBL" id="PVZS01000096">
    <property type="protein sequence ID" value="PSC02377.1"/>
    <property type="molecule type" value="Genomic_DNA"/>
</dbReference>
<keyword evidence="6" id="KW-1185">Reference proteome</keyword>
<dbReference type="GO" id="GO:0005507">
    <property type="term" value="F:copper ion binding"/>
    <property type="evidence" value="ECO:0007669"/>
    <property type="project" value="InterPro"/>
</dbReference>
<accession>A0A2T1HL41</accession>
<dbReference type="PROSITE" id="PS00079">
    <property type="entry name" value="MULTICOPPER_OXIDASE1"/>
    <property type="match status" value="1"/>
</dbReference>
<dbReference type="PROSITE" id="PS00080">
    <property type="entry name" value="MULTICOPPER_OXIDASE2"/>
    <property type="match status" value="1"/>
</dbReference>
<dbReference type="PANTHER" id="PTHR11709:SF394">
    <property type="entry name" value="FI03373P-RELATED"/>
    <property type="match status" value="1"/>
</dbReference>
<name>A0A2T1HL41_9HYPH</name>
<dbReference type="Pfam" id="PF07731">
    <property type="entry name" value="Cu-oxidase_2"/>
    <property type="match status" value="1"/>
</dbReference>
<dbReference type="InterPro" id="IPR045087">
    <property type="entry name" value="Cu-oxidase_fam"/>
</dbReference>
<keyword evidence="2" id="KW-0560">Oxidoreductase</keyword>
<dbReference type="InterPro" id="IPR033138">
    <property type="entry name" value="Cu_oxidase_CS"/>
</dbReference>
<gene>
    <name evidence="5" type="ORF">SLNSH_24425</name>
</gene>
<evidence type="ECO:0000256" key="3">
    <source>
        <dbReference type="ARBA" id="ARBA00023008"/>
    </source>
</evidence>
<dbReference type="SUPFAM" id="SSF49503">
    <property type="entry name" value="Cupredoxins"/>
    <property type="match status" value="1"/>
</dbReference>
<feature type="domain" description="Plastocyanin-like" evidence="4">
    <location>
        <begin position="14"/>
        <end position="102"/>
    </location>
</feature>
<evidence type="ECO:0000313" key="6">
    <source>
        <dbReference type="Proteomes" id="UP000239772"/>
    </source>
</evidence>
<dbReference type="InterPro" id="IPR008972">
    <property type="entry name" value="Cupredoxin"/>
</dbReference>
<keyword evidence="1" id="KW-0479">Metal-binding</keyword>
<sequence>TMAGYQWGMDFDRPLLVRQGDTVAVTMRKRGMMSHPMHLHGHHFRVVVLDGRKVPGAWRDTVLVPAMASATVAVQANNPGRWAFHCHHLYHMAAGMMGTFAYE</sequence>
<dbReference type="Proteomes" id="UP000239772">
    <property type="component" value="Unassembled WGS sequence"/>
</dbReference>
<proteinExistence type="predicted"/>
<dbReference type="OrthoDB" id="9757546at2"/>
<dbReference type="InterPro" id="IPR002355">
    <property type="entry name" value="Cu_oxidase_Cu_BS"/>
</dbReference>
<dbReference type="Gene3D" id="2.60.40.420">
    <property type="entry name" value="Cupredoxins - blue copper proteins"/>
    <property type="match status" value="1"/>
</dbReference>
<organism evidence="5 6">
    <name type="scientific">Alsobacter soli</name>
    <dbReference type="NCBI Taxonomy" id="2109933"/>
    <lineage>
        <taxon>Bacteria</taxon>
        <taxon>Pseudomonadati</taxon>
        <taxon>Pseudomonadota</taxon>
        <taxon>Alphaproteobacteria</taxon>
        <taxon>Hyphomicrobiales</taxon>
        <taxon>Alsobacteraceae</taxon>
        <taxon>Alsobacter</taxon>
    </lineage>
</organism>
<dbReference type="AlphaFoldDB" id="A0A2T1HL41"/>
<dbReference type="InterPro" id="IPR011706">
    <property type="entry name" value="Cu-oxidase_C"/>
</dbReference>
<evidence type="ECO:0000313" key="5">
    <source>
        <dbReference type="EMBL" id="PSC02377.1"/>
    </source>
</evidence>
<keyword evidence="3" id="KW-0186">Copper</keyword>
<dbReference type="GO" id="GO:0016491">
    <property type="term" value="F:oxidoreductase activity"/>
    <property type="evidence" value="ECO:0007669"/>
    <property type="project" value="UniProtKB-KW"/>
</dbReference>
<dbReference type="PANTHER" id="PTHR11709">
    <property type="entry name" value="MULTI-COPPER OXIDASE"/>
    <property type="match status" value="1"/>
</dbReference>
<feature type="non-terminal residue" evidence="5">
    <location>
        <position position="103"/>
    </location>
</feature>